<feature type="region of interest" description="Disordered" evidence="1">
    <location>
        <begin position="1"/>
        <end position="53"/>
    </location>
</feature>
<evidence type="ECO:0000256" key="1">
    <source>
        <dbReference type="SAM" id="MobiDB-lite"/>
    </source>
</evidence>
<protein>
    <recommendedName>
        <fullName evidence="4">DUF3987 domain-containing protein</fullName>
    </recommendedName>
</protein>
<comment type="caution">
    <text evidence="2">The sequence shown here is derived from an EMBL/GenBank/DDBJ whole genome shotgun (WGS) entry which is preliminary data.</text>
</comment>
<dbReference type="Pfam" id="PF13148">
    <property type="entry name" value="DUF3987"/>
    <property type="match status" value="1"/>
</dbReference>
<gene>
    <name evidence="2" type="ORF">KOR34_35920</name>
</gene>
<reference evidence="2 3" key="1">
    <citation type="submission" date="2019-02" db="EMBL/GenBank/DDBJ databases">
        <title>Deep-cultivation of Planctomycetes and their phenomic and genomic characterization uncovers novel biology.</title>
        <authorList>
            <person name="Wiegand S."/>
            <person name="Jogler M."/>
            <person name="Boedeker C."/>
            <person name="Pinto D."/>
            <person name="Vollmers J."/>
            <person name="Rivas-Marin E."/>
            <person name="Kohn T."/>
            <person name="Peeters S.H."/>
            <person name="Heuer A."/>
            <person name="Rast P."/>
            <person name="Oberbeckmann S."/>
            <person name="Bunk B."/>
            <person name="Jeske O."/>
            <person name="Meyerdierks A."/>
            <person name="Storesund J.E."/>
            <person name="Kallscheuer N."/>
            <person name="Luecker S."/>
            <person name="Lage O.M."/>
            <person name="Pohl T."/>
            <person name="Merkel B.J."/>
            <person name="Hornburger P."/>
            <person name="Mueller R.-W."/>
            <person name="Bruemmer F."/>
            <person name="Labrenz M."/>
            <person name="Spormann A.M."/>
            <person name="Op Den Camp H."/>
            <person name="Overmann J."/>
            <person name="Amann R."/>
            <person name="Jetten M.S.M."/>
            <person name="Mascher T."/>
            <person name="Medema M.H."/>
            <person name="Devos D.P."/>
            <person name="Kaster A.-K."/>
            <person name="Ovreas L."/>
            <person name="Rohde M."/>
            <person name="Galperin M.Y."/>
            <person name="Jogler C."/>
        </authorList>
    </citation>
    <scope>NUCLEOTIDE SEQUENCE [LARGE SCALE GENOMIC DNA]</scope>
    <source>
        <strain evidence="2 3">KOR34</strain>
    </source>
</reference>
<dbReference type="AlphaFoldDB" id="A0A5C5V5D5"/>
<accession>A0A5C5V5D5</accession>
<name>A0A5C5V5D5_9BACT</name>
<dbReference type="RefSeq" id="WP_197531530.1">
    <property type="nucleotide sequence ID" value="NZ_SIHJ01000002.1"/>
</dbReference>
<sequence length="701" mass="76651">MDDGKRLETPSSAAGANPVSPSGARQEGDKRPLQEPRKWDATRDLPPRTVAEGSAEWDVRFDKAGLAAARAAEAAACAGGASHDITGDSTASNEETDVCGNPERSALYVVGTEQAREQLASLGLHVVVAPPDGHSEADPFTGYSGRSAVVLLEPADDRGFTDLAIERLLRCEPRLSVRVVEVRGILGAESLADWVDGFGDAAEPEQIGRNLAEQIAQLPEQRRSRQPTLREQFRPFPSELLPYPLDDFVQAHAKVMGCDASYVAVPLVTAVGAVIGNTARLRVRSNWKVPPILWAAVIGESGTQKSPAMRVVRSALDELEAQEQLRTAPAWEDYNRLLAFYEKDRRKWDKAASDGVAPPEPPTKPDERRIVVADTTIEALAVLLQENPKGLLMVQDELGAWLNSFEKYSKGSQMPQYLSFYSAERLVVDRKTGVPPTITVWAPSVSIIGGIQPGMFRRLIGQDAEDSGLLARFLLTAPPRLPKVWRDEEVDASVDWRVQQVLDGLWDIDLESDCLGRPHPREVALGEDAAQRYKQWYDRHNASGSAFVGSRAAAWAKLEEIPLRLALVLHCVKVAVGDVSEDGSEDDFVSDGTLETAIELTEWFKAETMRVYSMLSQTLADRQSEDLVGWILEQGGSVTASDVVRGRLAKRKGSAIRSANEAEMALNNLRKEGLGAWFTTTPGPGGGRPKTYFQLFDADLE</sequence>
<proteinExistence type="predicted"/>
<evidence type="ECO:0000313" key="3">
    <source>
        <dbReference type="Proteomes" id="UP000316714"/>
    </source>
</evidence>
<feature type="compositionally biased region" description="Basic and acidic residues" evidence="1">
    <location>
        <begin position="26"/>
        <end position="46"/>
    </location>
</feature>
<organism evidence="2 3">
    <name type="scientific">Posidoniimonas corsicana</name>
    <dbReference type="NCBI Taxonomy" id="1938618"/>
    <lineage>
        <taxon>Bacteria</taxon>
        <taxon>Pseudomonadati</taxon>
        <taxon>Planctomycetota</taxon>
        <taxon>Planctomycetia</taxon>
        <taxon>Pirellulales</taxon>
        <taxon>Lacipirellulaceae</taxon>
        <taxon>Posidoniimonas</taxon>
    </lineage>
</organism>
<keyword evidence="3" id="KW-1185">Reference proteome</keyword>
<dbReference type="InterPro" id="IPR025048">
    <property type="entry name" value="DUF3987"/>
</dbReference>
<evidence type="ECO:0000313" key="2">
    <source>
        <dbReference type="EMBL" id="TWT33758.1"/>
    </source>
</evidence>
<dbReference type="Proteomes" id="UP000316714">
    <property type="component" value="Unassembled WGS sequence"/>
</dbReference>
<evidence type="ECO:0008006" key="4">
    <source>
        <dbReference type="Google" id="ProtNLM"/>
    </source>
</evidence>
<dbReference type="EMBL" id="SIHJ01000002">
    <property type="protein sequence ID" value="TWT33758.1"/>
    <property type="molecule type" value="Genomic_DNA"/>
</dbReference>